<comment type="subcellular location">
    <subcellularLocation>
        <location evidence="1">Nucleus</location>
    </subcellularLocation>
</comment>
<dbReference type="EMBL" id="JAAWWB010000029">
    <property type="protein sequence ID" value="KAG6747221.1"/>
    <property type="molecule type" value="Genomic_DNA"/>
</dbReference>
<evidence type="ECO:0000256" key="4">
    <source>
        <dbReference type="ARBA" id="ARBA00022598"/>
    </source>
</evidence>
<comment type="caution">
    <text evidence="11">The sequence shown here is derived from an EMBL/GenBank/DDBJ whole genome shotgun (WGS) entry which is preliminary data.</text>
</comment>
<evidence type="ECO:0000256" key="8">
    <source>
        <dbReference type="ARBA" id="ARBA00044354"/>
    </source>
</evidence>
<dbReference type="InterPro" id="IPR045886">
    <property type="entry name" value="ThiF/MoeB/HesA"/>
</dbReference>
<evidence type="ECO:0000256" key="5">
    <source>
        <dbReference type="ARBA" id="ARBA00022786"/>
    </source>
</evidence>
<proteinExistence type="inferred from homology"/>
<evidence type="ECO:0000256" key="1">
    <source>
        <dbReference type="ARBA" id="ARBA00004123"/>
    </source>
</evidence>
<organism evidence="11 12">
    <name type="scientific">Populus tomentosa</name>
    <name type="common">Chinese white poplar</name>
    <dbReference type="NCBI Taxonomy" id="118781"/>
    <lineage>
        <taxon>Eukaryota</taxon>
        <taxon>Viridiplantae</taxon>
        <taxon>Streptophyta</taxon>
        <taxon>Embryophyta</taxon>
        <taxon>Tracheophyta</taxon>
        <taxon>Spermatophyta</taxon>
        <taxon>Magnoliopsida</taxon>
        <taxon>eudicotyledons</taxon>
        <taxon>Gunneridae</taxon>
        <taxon>Pentapetalae</taxon>
        <taxon>rosids</taxon>
        <taxon>fabids</taxon>
        <taxon>Malpighiales</taxon>
        <taxon>Salicaceae</taxon>
        <taxon>Saliceae</taxon>
        <taxon>Populus</taxon>
    </lineage>
</organism>
<evidence type="ECO:0000313" key="11">
    <source>
        <dbReference type="EMBL" id="KAG6747221.1"/>
    </source>
</evidence>
<dbReference type="InterPro" id="IPR000594">
    <property type="entry name" value="ThiF_NAD_FAD-bd"/>
</dbReference>
<dbReference type="PANTHER" id="PTHR10953:SF162">
    <property type="entry name" value="SUMO-ACTIVATING ENZYME SUBUNIT 1"/>
    <property type="match status" value="1"/>
</dbReference>
<sequence>MDGEELTEQETALYDRQIRVWGADAQRRLSKSHILVYGMKGTITEFCKNIVLAGVGSLTLVDDRAVTEEALSANFLMPPDENACSGKTLAELCRDSLNEFNPMVRVSVEKGDLASFGVEFFDKFDVVVISFCSLATKKLINERCRKLSKRVSFYTVDCRDCCGEIFVDLQKYNYAMKRVDATAECELQYPSFQEAISVPWRSLPRKVSKLYFSMRVIERFEEDEGRKPGEICIEDLPAVLKLKKELCEAQSLNESHIPNALLERLVMGAREFPPVCAILGGILGQEVIKAISGKGDPLKNFFFFDSVDGKGIIEDISDPNPKG</sequence>
<comment type="similarity">
    <text evidence="3">Belongs to the ubiquitin-activating E1 family.</text>
</comment>
<dbReference type="GO" id="GO:0005737">
    <property type="term" value="C:cytoplasm"/>
    <property type="evidence" value="ECO:0007669"/>
    <property type="project" value="TreeGrafter"/>
</dbReference>
<accession>A0A8X7YA31</accession>
<evidence type="ECO:0000256" key="6">
    <source>
        <dbReference type="ARBA" id="ARBA00022990"/>
    </source>
</evidence>
<keyword evidence="12" id="KW-1185">Reference proteome</keyword>
<dbReference type="GO" id="GO:0031510">
    <property type="term" value="C:SUMO activating enzyme complex"/>
    <property type="evidence" value="ECO:0007669"/>
    <property type="project" value="TreeGrafter"/>
</dbReference>
<dbReference type="Proteomes" id="UP000886885">
    <property type="component" value="Chromosome 15A"/>
</dbReference>
<gene>
    <name evidence="11" type="ORF">POTOM_049610</name>
</gene>
<dbReference type="GO" id="GO:0016925">
    <property type="term" value="P:protein sumoylation"/>
    <property type="evidence" value="ECO:0007669"/>
    <property type="project" value="TreeGrafter"/>
</dbReference>
<evidence type="ECO:0000313" key="12">
    <source>
        <dbReference type="Proteomes" id="UP000886885"/>
    </source>
</evidence>
<reference evidence="11" key="1">
    <citation type="journal article" date="2020" name="bioRxiv">
        <title>Hybrid origin of Populus tomentosa Carr. identified through genome sequencing and phylogenomic analysis.</title>
        <authorList>
            <person name="An X."/>
            <person name="Gao K."/>
            <person name="Chen Z."/>
            <person name="Li J."/>
            <person name="Yang X."/>
            <person name="Yang X."/>
            <person name="Zhou J."/>
            <person name="Guo T."/>
            <person name="Zhao T."/>
            <person name="Huang S."/>
            <person name="Miao D."/>
            <person name="Khan W.U."/>
            <person name="Rao P."/>
            <person name="Ye M."/>
            <person name="Lei B."/>
            <person name="Liao W."/>
            <person name="Wang J."/>
            <person name="Ji L."/>
            <person name="Li Y."/>
            <person name="Guo B."/>
            <person name="Mustafa N.S."/>
            <person name="Li S."/>
            <person name="Yun Q."/>
            <person name="Keller S.R."/>
            <person name="Mao J."/>
            <person name="Zhang R."/>
            <person name="Strauss S.H."/>
        </authorList>
    </citation>
    <scope>NUCLEOTIDE SEQUENCE</scope>
    <source>
        <strain evidence="11">GM15</strain>
        <tissue evidence="11">Leaf</tissue>
    </source>
</reference>
<feature type="domain" description="THIF-type NAD/FAD binding fold" evidence="10">
    <location>
        <begin position="14"/>
        <end position="310"/>
    </location>
</feature>
<evidence type="ECO:0000256" key="9">
    <source>
        <dbReference type="ARBA" id="ARBA00063459"/>
    </source>
</evidence>
<keyword evidence="4" id="KW-0436">Ligase</keyword>
<keyword evidence="5" id="KW-0833">Ubl conjugation pathway</keyword>
<evidence type="ECO:0000259" key="10">
    <source>
        <dbReference type="Pfam" id="PF00899"/>
    </source>
</evidence>
<comment type="subunit">
    <text evidence="9">Heterodimer of SAE1A or SAE1B and SAE2. The complex binds SUMO proteins via SAE2.</text>
</comment>
<dbReference type="CDD" id="cd01492">
    <property type="entry name" value="Aos1_SUMO"/>
    <property type="match status" value="1"/>
</dbReference>
<dbReference type="PANTHER" id="PTHR10953">
    <property type="entry name" value="UBIQUITIN-ACTIVATING ENZYME E1"/>
    <property type="match status" value="1"/>
</dbReference>
<dbReference type="GO" id="GO:0019948">
    <property type="term" value="F:SUMO activating enzyme activity"/>
    <property type="evidence" value="ECO:0007669"/>
    <property type="project" value="TreeGrafter"/>
</dbReference>
<keyword evidence="6" id="KW-0007">Acetylation</keyword>
<dbReference type="AlphaFoldDB" id="A0A8X7YA31"/>
<name>A0A8X7YA31_POPTO</name>
<evidence type="ECO:0000256" key="3">
    <source>
        <dbReference type="ARBA" id="ARBA00005673"/>
    </source>
</evidence>
<comment type="pathway">
    <text evidence="2">Protein modification; protein sumoylation.</text>
</comment>
<dbReference type="OrthoDB" id="1708823at2759"/>
<evidence type="ECO:0000256" key="7">
    <source>
        <dbReference type="ARBA" id="ARBA00023242"/>
    </source>
</evidence>
<evidence type="ECO:0000256" key="2">
    <source>
        <dbReference type="ARBA" id="ARBA00004718"/>
    </source>
</evidence>
<dbReference type="Pfam" id="PF00899">
    <property type="entry name" value="ThiF"/>
    <property type="match status" value="1"/>
</dbReference>
<dbReference type="FunFam" id="3.40.50.720:FF:000404">
    <property type="entry name" value="SUMO-activating enzyme subunit 1B-2"/>
    <property type="match status" value="1"/>
</dbReference>
<protein>
    <recommendedName>
        <fullName evidence="8">Ubiquitin-like 1-activating enzyme E1A</fullName>
    </recommendedName>
</protein>
<keyword evidence="7" id="KW-0539">Nucleus</keyword>